<comment type="caution">
    <text evidence="1">The sequence shown here is derived from an EMBL/GenBank/DDBJ whole genome shotgun (WGS) entry which is preliminary data.</text>
</comment>
<protein>
    <submittedName>
        <fullName evidence="1">Uncharacterized protein</fullName>
    </submittedName>
</protein>
<evidence type="ECO:0000313" key="1">
    <source>
        <dbReference type="EMBL" id="MDS1821039.1"/>
    </source>
</evidence>
<dbReference type="Proteomes" id="UP001253193">
    <property type="component" value="Unassembled WGS sequence"/>
</dbReference>
<name>A0AAW8Q0C3_VIBPH</name>
<accession>A0AAW8Q0C3</accession>
<sequence>MKASNKIALITFREDKSIITATDIILADSKEVGEQQIRGIMQNMANDPETDSYLIAANRGESIQSSIIQDEKEIEADVRCITRMAYYS</sequence>
<organism evidence="1 2">
    <name type="scientific">Vibrio parahaemolyticus</name>
    <dbReference type="NCBI Taxonomy" id="670"/>
    <lineage>
        <taxon>Bacteria</taxon>
        <taxon>Pseudomonadati</taxon>
        <taxon>Pseudomonadota</taxon>
        <taxon>Gammaproteobacteria</taxon>
        <taxon>Vibrionales</taxon>
        <taxon>Vibrionaceae</taxon>
        <taxon>Vibrio</taxon>
    </lineage>
</organism>
<evidence type="ECO:0000313" key="2">
    <source>
        <dbReference type="Proteomes" id="UP001253193"/>
    </source>
</evidence>
<reference evidence="1" key="1">
    <citation type="submission" date="2023-06" db="EMBL/GenBank/DDBJ databases">
        <title>Genomic Diversity of Vibrio spp. and Metagenomic Analysis of Pathogens in Florida Gulf Coastal Waters Following Hurricane Ian.</title>
        <authorList>
            <person name="Brumfield K.D."/>
        </authorList>
    </citation>
    <scope>NUCLEOTIDE SEQUENCE</scope>
    <source>
        <strain evidence="1">WBS2B-138</strain>
    </source>
</reference>
<proteinExistence type="predicted"/>
<dbReference type="AlphaFoldDB" id="A0AAW8Q0C3"/>
<gene>
    <name evidence="1" type="ORF">QX249_10245</name>
</gene>
<dbReference type="RefSeq" id="WP_311019841.1">
    <property type="nucleotide sequence ID" value="NZ_JAUHGG010000003.1"/>
</dbReference>
<dbReference type="EMBL" id="JAUHGG010000003">
    <property type="protein sequence ID" value="MDS1821039.1"/>
    <property type="molecule type" value="Genomic_DNA"/>
</dbReference>